<evidence type="ECO:0000313" key="2">
    <source>
        <dbReference type="Proteomes" id="UP000813385"/>
    </source>
</evidence>
<dbReference type="AlphaFoldDB" id="A0A8K0X7G2"/>
<comment type="caution">
    <text evidence="1">The sequence shown here is derived from an EMBL/GenBank/DDBJ whole genome shotgun (WGS) entry which is preliminary data.</text>
</comment>
<name>A0A8K0X7G2_9PEZI</name>
<proteinExistence type="predicted"/>
<gene>
    <name evidence="1" type="ORF">B0T11DRAFT_277314</name>
</gene>
<keyword evidence="2" id="KW-1185">Reference proteome</keyword>
<sequence>MRSNFLMEMDRIAVPRTTEEIELDKMYKHGVAVPFNPQLTLESLTGYGPAIAADGARAKNESVLQGLRTLSGGAKHAPDTRNWGIPRQTVDRLKFHEGVHFFTETAERAHIEADPAAVARLPDGVIKGPDDNVKKAVVDAVVRGVYEAPGAGVQGYHARNETWDKSANESFEAKIASLVSVKQGGKKGGAPEAKGKAKQA</sequence>
<accession>A0A8K0X7G2</accession>
<evidence type="ECO:0000313" key="1">
    <source>
        <dbReference type="EMBL" id="KAH7368579.1"/>
    </source>
</evidence>
<organism evidence="1 2">
    <name type="scientific">Plectosphaerella cucumerina</name>
    <dbReference type="NCBI Taxonomy" id="40658"/>
    <lineage>
        <taxon>Eukaryota</taxon>
        <taxon>Fungi</taxon>
        <taxon>Dikarya</taxon>
        <taxon>Ascomycota</taxon>
        <taxon>Pezizomycotina</taxon>
        <taxon>Sordariomycetes</taxon>
        <taxon>Hypocreomycetidae</taxon>
        <taxon>Glomerellales</taxon>
        <taxon>Plectosphaerellaceae</taxon>
        <taxon>Plectosphaerella</taxon>
    </lineage>
</organism>
<dbReference type="Proteomes" id="UP000813385">
    <property type="component" value="Unassembled WGS sequence"/>
</dbReference>
<dbReference type="OrthoDB" id="5365739at2759"/>
<protein>
    <submittedName>
        <fullName evidence="1">Uncharacterized protein</fullName>
    </submittedName>
</protein>
<dbReference type="EMBL" id="JAGPXD010000002">
    <property type="protein sequence ID" value="KAH7368579.1"/>
    <property type="molecule type" value="Genomic_DNA"/>
</dbReference>
<reference evidence="1" key="1">
    <citation type="journal article" date="2021" name="Nat. Commun.">
        <title>Genetic determinants of endophytism in the Arabidopsis root mycobiome.</title>
        <authorList>
            <person name="Mesny F."/>
            <person name="Miyauchi S."/>
            <person name="Thiergart T."/>
            <person name="Pickel B."/>
            <person name="Atanasova L."/>
            <person name="Karlsson M."/>
            <person name="Huettel B."/>
            <person name="Barry K.W."/>
            <person name="Haridas S."/>
            <person name="Chen C."/>
            <person name="Bauer D."/>
            <person name="Andreopoulos W."/>
            <person name="Pangilinan J."/>
            <person name="LaButti K."/>
            <person name="Riley R."/>
            <person name="Lipzen A."/>
            <person name="Clum A."/>
            <person name="Drula E."/>
            <person name="Henrissat B."/>
            <person name="Kohler A."/>
            <person name="Grigoriev I.V."/>
            <person name="Martin F.M."/>
            <person name="Hacquard S."/>
        </authorList>
    </citation>
    <scope>NUCLEOTIDE SEQUENCE</scope>
    <source>
        <strain evidence="1">MPI-CAGE-AT-0016</strain>
    </source>
</reference>